<evidence type="ECO:0000313" key="2">
    <source>
        <dbReference type="Proteomes" id="UP001060170"/>
    </source>
</evidence>
<reference evidence="2" key="1">
    <citation type="journal article" date="2018" name="BMC Genomics">
        <title>Genomic insights into host adaptation between the wheat stripe rust pathogen (Puccinia striiformis f. sp. tritici) and the barley stripe rust pathogen (Puccinia striiformis f. sp. hordei).</title>
        <authorList>
            <person name="Xia C."/>
            <person name="Wang M."/>
            <person name="Yin C."/>
            <person name="Cornejo O.E."/>
            <person name="Hulbert S.H."/>
            <person name="Chen X."/>
        </authorList>
    </citation>
    <scope>NUCLEOTIDE SEQUENCE [LARGE SCALE GENOMIC DNA]</scope>
    <source>
        <strain evidence="2">93-210</strain>
    </source>
</reference>
<protein>
    <submittedName>
        <fullName evidence="1">Uncharacterized protein</fullName>
    </submittedName>
</protein>
<accession>A0ACC0EIT8</accession>
<organism evidence="1 2">
    <name type="scientific">Puccinia striiformis f. sp. tritici</name>
    <dbReference type="NCBI Taxonomy" id="168172"/>
    <lineage>
        <taxon>Eukaryota</taxon>
        <taxon>Fungi</taxon>
        <taxon>Dikarya</taxon>
        <taxon>Basidiomycota</taxon>
        <taxon>Pucciniomycotina</taxon>
        <taxon>Pucciniomycetes</taxon>
        <taxon>Pucciniales</taxon>
        <taxon>Pucciniaceae</taxon>
        <taxon>Puccinia</taxon>
    </lineage>
</organism>
<reference evidence="1 2" key="3">
    <citation type="journal article" date="2022" name="Microbiol. Spectr.">
        <title>Folding features and dynamics of 3D genome architecture in plant fungal pathogens.</title>
        <authorList>
            <person name="Xia C."/>
        </authorList>
    </citation>
    <scope>NUCLEOTIDE SEQUENCE [LARGE SCALE GENOMIC DNA]</scope>
    <source>
        <strain evidence="1 2">93-210</strain>
    </source>
</reference>
<proteinExistence type="predicted"/>
<name>A0ACC0EIT8_9BASI</name>
<keyword evidence="2" id="KW-1185">Reference proteome</keyword>
<evidence type="ECO:0000313" key="1">
    <source>
        <dbReference type="EMBL" id="KAI7954511.1"/>
    </source>
</evidence>
<dbReference type="EMBL" id="CM045869">
    <property type="protein sequence ID" value="KAI7954511.1"/>
    <property type="molecule type" value="Genomic_DNA"/>
</dbReference>
<dbReference type="Proteomes" id="UP001060170">
    <property type="component" value="Chromosome 5"/>
</dbReference>
<sequence length="292" mass="31892">MTTRSTKMIPMGAGNNPTATASPNQSTPTKRKRSQPELPTVNPAPTSWLGIAFQIPSVIRKEINDFVKAVRGGGSSSSSSSSICNSTLTVPLAGKTDNNNPKTASTRTRRYTIKRHSRSVTATEPRRRPGSPRRITKTFEGDHPPRLPSPHFSELDLPSPSKKFRLADNNSNMTLNEDSGNQARNDQITNLQQQQQQRLMSLDQPMTLQAQQELNHSSPPSTRKLPFPAVPTIIIIIIIIAVHCASERNVGRPTLGFIPSMSATAHPKVSFPSGILFQLSSLARFLSSSNIP</sequence>
<comment type="caution">
    <text evidence="1">The sequence shown here is derived from an EMBL/GenBank/DDBJ whole genome shotgun (WGS) entry which is preliminary data.</text>
</comment>
<gene>
    <name evidence="1" type="ORF">MJO28_004911</name>
</gene>
<reference evidence="2" key="2">
    <citation type="journal article" date="2018" name="Mol. Plant Microbe Interact.">
        <title>Genome sequence resources for the wheat stripe rust pathogen (Puccinia striiformis f. sp. tritici) and the barley stripe rust pathogen (Puccinia striiformis f. sp. hordei).</title>
        <authorList>
            <person name="Xia C."/>
            <person name="Wang M."/>
            <person name="Yin C."/>
            <person name="Cornejo O.E."/>
            <person name="Hulbert S.H."/>
            <person name="Chen X."/>
        </authorList>
    </citation>
    <scope>NUCLEOTIDE SEQUENCE [LARGE SCALE GENOMIC DNA]</scope>
    <source>
        <strain evidence="2">93-210</strain>
    </source>
</reference>